<protein>
    <recommendedName>
        <fullName evidence="1">DUF6457 domain-containing protein</fullName>
    </recommendedName>
</protein>
<evidence type="ECO:0000259" key="1">
    <source>
        <dbReference type="Pfam" id="PF20058"/>
    </source>
</evidence>
<reference evidence="2 3" key="1">
    <citation type="journal article" date="2019" name="Int. J. Syst. Evol. Microbiol.">
        <title>The Global Catalogue of Microorganisms (GCM) 10K type strain sequencing project: providing services to taxonomists for standard genome sequencing and annotation.</title>
        <authorList>
            <consortium name="The Broad Institute Genomics Platform"/>
            <consortium name="The Broad Institute Genome Sequencing Center for Infectious Disease"/>
            <person name="Wu L."/>
            <person name="Ma J."/>
        </authorList>
    </citation>
    <scope>NUCLEOTIDE SEQUENCE [LARGE SCALE GENOMIC DNA]</scope>
    <source>
        <strain evidence="2 3">JCM 15309</strain>
    </source>
</reference>
<evidence type="ECO:0000313" key="2">
    <source>
        <dbReference type="EMBL" id="GAA1967144.1"/>
    </source>
</evidence>
<dbReference type="RefSeq" id="WP_344045989.1">
    <property type="nucleotide sequence ID" value="NZ_BAAAPB010000003.1"/>
</dbReference>
<dbReference type="Pfam" id="PF20058">
    <property type="entry name" value="DUF6457"/>
    <property type="match status" value="1"/>
</dbReference>
<comment type="caution">
    <text evidence="2">The sequence shown here is derived from an EMBL/GenBank/DDBJ whole genome shotgun (WGS) entry which is preliminary data.</text>
</comment>
<keyword evidence="3" id="KW-1185">Reference proteome</keyword>
<dbReference type="EMBL" id="BAAAPB010000003">
    <property type="protein sequence ID" value="GAA1967144.1"/>
    <property type="molecule type" value="Genomic_DNA"/>
</dbReference>
<name>A0ABN2RDK9_9ACTN</name>
<organism evidence="2 3">
    <name type="scientific">Nocardioides panacihumi</name>
    <dbReference type="NCBI Taxonomy" id="400774"/>
    <lineage>
        <taxon>Bacteria</taxon>
        <taxon>Bacillati</taxon>
        <taxon>Actinomycetota</taxon>
        <taxon>Actinomycetes</taxon>
        <taxon>Propionibacteriales</taxon>
        <taxon>Nocardioidaceae</taxon>
        <taxon>Nocardioides</taxon>
    </lineage>
</organism>
<feature type="domain" description="DUF6457" evidence="1">
    <location>
        <begin position="2"/>
        <end position="76"/>
    </location>
</feature>
<gene>
    <name evidence="2" type="ORF">GCM10009798_29350</name>
</gene>
<dbReference type="Proteomes" id="UP001500571">
    <property type="component" value="Unassembled WGS sequence"/>
</dbReference>
<proteinExistence type="predicted"/>
<dbReference type="InterPro" id="IPR045598">
    <property type="entry name" value="DUF6457"/>
</dbReference>
<evidence type="ECO:0000313" key="3">
    <source>
        <dbReference type="Proteomes" id="UP001500571"/>
    </source>
</evidence>
<sequence>MTVEEWVPRLAAELGVDTEIDIEAILAIAGDVAHAVERKAAPVSAFVIGLAAGRAGATPEAVAEAIRATRDLATSAQG</sequence>
<accession>A0ABN2RDK9</accession>